<keyword evidence="2" id="KW-0378">Hydrolase</keyword>
<proteinExistence type="predicted"/>
<evidence type="ECO:0000313" key="3">
    <source>
        <dbReference type="Proteomes" id="UP001319104"/>
    </source>
</evidence>
<sequence length="295" mass="33496">MYKFKFPAIAAFLTLLLQGVNSNCFSQKDFISGLIIDRDTESPIPFTNVGIKNKFIGTVSDSHGYFKISINTLSVNDTIEISRLGYDKEKMLVKKLMDPKSNPRIILLQQKAVDLDEFTVTAESAIGIKTFGNLTLKSRFAFAFNPIKSRASENFGREVAVKVDPKKKSVRINTVKFALANNQFDHLVFRVNVYKEGSDSKGFPGERIFEKIVEVNNEFKGEYMVPFEHHDIVLDGKFWVSMEFLDYRDEQEFGIVTVPVKLPFGKMYSRESSLGEWKQVIGSPSILIEAEVFDP</sequence>
<reference evidence="2 3" key="1">
    <citation type="submission" date="2021-05" db="EMBL/GenBank/DDBJ databases">
        <authorList>
            <person name="Zhang Z.D."/>
            <person name="Osman G."/>
        </authorList>
    </citation>
    <scope>NUCLEOTIDE SEQUENCE [LARGE SCALE GENOMIC DNA]</scope>
    <source>
        <strain evidence="2 3">KCTC 32217</strain>
    </source>
</reference>
<organism evidence="2 3">
    <name type="scientific">Litoribacter ruber</name>
    <dbReference type="NCBI Taxonomy" id="702568"/>
    <lineage>
        <taxon>Bacteria</taxon>
        <taxon>Pseudomonadati</taxon>
        <taxon>Bacteroidota</taxon>
        <taxon>Cytophagia</taxon>
        <taxon>Cytophagales</taxon>
        <taxon>Cyclobacteriaceae</taxon>
        <taxon>Litoribacter</taxon>
    </lineage>
</organism>
<feature type="chain" id="PRO_5042982644" evidence="1">
    <location>
        <begin position="23"/>
        <end position="295"/>
    </location>
</feature>
<gene>
    <name evidence="2" type="ORF">KI659_00090</name>
</gene>
<name>A0AAP2CDV0_9BACT</name>
<feature type="signal peptide" evidence="1">
    <location>
        <begin position="1"/>
        <end position="22"/>
    </location>
</feature>
<evidence type="ECO:0000313" key="2">
    <source>
        <dbReference type="EMBL" id="MBS9522403.1"/>
    </source>
</evidence>
<dbReference type="InterPro" id="IPR008969">
    <property type="entry name" value="CarboxyPept-like_regulatory"/>
</dbReference>
<dbReference type="Proteomes" id="UP001319104">
    <property type="component" value="Unassembled WGS sequence"/>
</dbReference>
<keyword evidence="3" id="KW-1185">Reference proteome</keyword>
<protein>
    <submittedName>
        <fullName evidence="2">Carboxypeptidase-like regulatory domain-containing protein</fullName>
    </submittedName>
</protein>
<dbReference type="EMBL" id="JAHCMY010000001">
    <property type="protein sequence ID" value="MBS9522403.1"/>
    <property type="molecule type" value="Genomic_DNA"/>
</dbReference>
<dbReference type="SUPFAM" id="SSF49464">
    <property type="entry name" value="Carboxypeptidase regulatory domain-like"/>
    <property type="match status" value="1"/>
</dbReference>
<keyword evidence="2" id="KW-0645">Protease</keyword>
<dbReference type="Pfam" id="PF13715">
    <property type="entry name" value="CarbopepD_reg_2"/>
    <property type="match status" value="1"/>
</dbReference>
<accession>A0AAP2CDV0</accession>
<keyword evidence="2" id="KW-0121">Carboxypeptidase</keyword>
<keyword evidence="1" id="KW-0732">Signal</keyword>
<dbReference type="RefSeq" id="WP_213943307.1">
    <property type="nucleotide sequence ID" value="NZ_JAHCMY010000001.1"/>
</dbReference>
<dbReference type="AlphaFoldDB" id="A0AAP2CDV0"/>
<comment type="caution">
    <text evidence="2">The sequence shown here is derived from an EMBL/GenBank/DDBJ whole genome shotgun (WGS) entry which is preliminary data.</text>
</comment>
<evidence type="ECO:0000256" key="1">
    <source>
        <dbReference type="SAM" id="SignalP"/>
    </source>
</evidence>
<dbReference type="GO" id="GO:0004180">
    <property type="term" value="F:carboxypeptidase activity"/>
    <property type="evidence" value="ECO:0007669"/>
    <property type="project" value="UniProtKB-KW"/>
</dbReference>